<dbReference type="Proteomes" id="UP000550401">
    <property type="component" value="Unassembled WGS sequence"/>
</dbReference>
<name>A0A839FA67_9GAMM</name>
<evidence type="ECO:0000256" key="1">
    <source>
        <dbReference type="SAM" id="SignalP"/>
    </source>
</evidence>
<evidence type="ECO:0000313" key="3">
    <source>
        <dbReference type="Proteomes" id="UP000550401"/>
    </source>
</evidence>
<keyword evidence="1" id="KW-0732">Signal</keyword>
<keyword evidence="3" id="KW-1185">Reference proteome</keyword>
<dbReference type="EMBL" id="JACGXL010000005">
    <property type="protein sequence ID" value="MBA8889014.1"/>
    <property type="molecule type" value="Genomic_DNA"/>
</dbReference>
<proteinExistence type="predicted"/>
<gene>
    <name evidence="2" type="ORF">FHW12_003250</name>
</gene>
<dbReference type="RefSeq" id="WP_182532054.1">
    <property type="nucleotide sequence ID" value="NZ_JACGXL010000005.1"/>
</dbReference>
<accession>A0A839FA67</accession>
<evidence type="ECO:0000313" key="2">
    <source>
        <dbReference type="EMBL" id="MBA8889014.1"/>
    </source>
</evidence>
<comment type="caution">
    <text evidence="2">The sequence shown here is derived from an EMBL/GenBank/DDBJ whole genome shotgun (WGS) entry which is preliminary data.</text>
</comment>
<feature type="signal peptide" evidence="1">
    <location>
        <begin position="1"/>
        <end position="20"/>
    </location>
</feature>
<protein>
    <submittedName>
        <fullName evidence="2">Uncharacterized protein</fullName>
    </submittedName>
</protein>
<dbReference type="AlphaFoldDB" id="A0A839FA67"/>
<feature type="chain" id="PRO_5032327178" evidence="1">
    <location>
        <begin position="21"/>
        <end position="142"/>
    </location>
</feature>
<sequence>MKTNCSLKRRLGLFVLGCMALISLGCSIPTNGIKPDGTLAIYMYSPDRFRVGTSYFTESTLEVALKRLKRASGVREIEAFIPSALLGSDKLSCQPVRSWYFSVKERFHWRFFEWTPGDEASKRELACDIPVLAAIGSHAIQG</sequence>
<reference evidence="2 3" key="1">
    <citation type="submission" date="2020-07" db="EMBL/GenBank/DDBJ databases">
        <title>Genomic Encyclopedia of Type Strains, Phase IV (KMG-V): Genome sequencing to study the core and pangenomes of soil and plant-associated prokaryotes.</title>
        <authorList>
            <person name="Whitman W."/>
        </authorList>
    </citation>
    <scope>NUCLEOTIDE SEQUENCE [LARGE SCALE GENOMIC DNA]</scope>
    <source>
        <strain evidence="2 3">RH2WT43</strain>
    </source>
</reference>
<organism evidence="2 3">
    <name type="scientific">Dokdonella fugitiva</name>
    <dbReference type="NCBI Taxonomy" id="328517"/>
    <lineage>
        <taxon>Bacteria</taxon>
        <taxon>Pseudomonadati</taxon>
        <taxon>Pseudomonadota</taxon>
        <taxon>Gammaproteobacteria</taxon>
        <taxon>Lysobacterales</taxon>
        <taxon>Rhodanobacteraceae</taxon>
        <taxon>Dokdonella</taxon>
    </lineage>
</organism>
<dbReference type="PROSITE" id="PS51257">
    <property type="entry name" value="PROKAR_LIPOPROTEIN"/>
    <property type="match status" value="1"/>
</dbReference>